<evidence type="ECO:0000259" key="4">
    <source>
        <dbReference type="PROSITE" id="PS51767"/>
    </source>
</evidence>
<dbReference type="PROSITE" id="PS51767">
    <property type="entry name" value="PEPTIDASE_A1"/>
    <property type="match status" value="1"/>
</dbReference>
<sequence length="565" mass="59613">MIIKMNYQLESIQDPKVVAIRERGTASGMLFTCAFALPHTSIHPESSSTRGSSKQGLDIPIQRRVDAGRRSKRGDISGSVGVGNNADVLYTVPIELGSEVVAVNLDTGSSDLWVVSDACQTGTCQNSKVPRYPSSSIRPAGADVQMFYGDSTSGTFASGTIARDTATIAGVAMTDQAFGAINSTSNAIVQFNTAGIFGLGFPSGSKVQESLVTKQFGPIVDTDNFIQATYDNGPLLTRITMTEELEMPMFTITLQRSTIDIGGTGLLTIGKLPDGIDNSSLTWVPVRLYSVENGGLKAPTFAPDEVYPFRWEIDIDGVFLDGQKVPDSTIPASGVNPGRVSALIDTGNSILRGPEDMVNTILRTVSPTFDSTTANAKAVVPCAVPHTVAFQIGGKMFPVDPRDFIGELQDNDATNCVADNIVSTDPPRIGSLYSWSLGDPFLKSNLVAFHYGNLTHPSVDPPRIGFLSTVPANADDLLKQAVADAQNNGGNFEETLVVAPTASAAAAGQITVSGAKPTSTVTTTVPGASPSSDPNLNNGNKSNSALSTHLFDIWAYTIPLLTLLL</sequence>
<dbReference type="Gene3D" id="2.40.70.10">
    <property type="entry name" value="Acid Proteases"/>
    <property type="match status" value="2"/>
</dbReference>
<organism evidence="5 6">
    <name type="scientific">Collybia nuda</name>
    <dbReference type="NCBI Taxonomy" id="64659"/>
    <lineage>
        <taxon>Eukaryota</taxon>
        <taxon>Fungi</taxon>
        <taxon>Dikarya</taxon>
        <taxon>Basidiomycota</taxon>
        <taxon>Agaricomycotina</taxon>
        <taxon>Agaricomycetes</taxon>
        <taxon>Agaricomycetidae</taxon>
        <taxon>Agaricales</taxon>
        <taxon>Tricholomatineae</taxon>
        <taxon>Clitocybaceae</taxon>
        <taxon>Collybia</taxon>
    </lineage>
</organism>
<feature type="region of interest" description="Disordered" evidence="3">
    <location>
        <begin position="516"/>
        <end position="540"/>
    </location>
</feature>
<keyword evidence="6" id="KW-1185">Reference proteome</keyword>
<dbReference type="SUPFAM" id="SSF50630">
    <property type="entry name" value="Acid proteases"/>
    <property type="match status" value="1"/>
</dbReference>
<accession>A0A9P6CGJ9</accession>
<evidence type="ECO:0000256" key="1">
    <source>
        <dbReference type="ARBA" id="ARBA00007447"/>
    </source>
</evidence>
<dbReference type="OrthoDB" id="3089at2759"/>
<dbReference type="PRINTS" id="PR00792">
    <property type="entry name" value="PEPSIN"/>
</dbReference>
<feature type="active site" evidence="2">
    <location>
        <position position="106"/>
    </location>
</feature>
<dbReference type="Pfam" id="PF00026">
    <property type="entry name" value="Asp"/>
    <property type="match status" value="1"/>
</dbReference>
<dbReference type="Proteomes" id="UP000807353">
    <property type="component" value="Unassembled WGS sequence"/>
</dbReference>
<protein>
    <submittedName>
        <fullName evidence="5">Aspartic peptidase domain-containing protein</fullName>
    </submittedName>
</protein>
<dbReference type="PANTHER" id="PTHR47966:SF51">
    <property type="entry name" value="BETA-SITE APP-CLEAVING ENZYME, ISOFORM A-RELATED"/>
    <property type="match status" value="1"/>
</dbReference>
<dbReference type="InterPro" id="IPR001461">
    <property type="entry name" value="Aspartic_peptidase_A1"/>
</dbReference>
<dbReference type="GO" id="GO:0006508">
    <property type="term" value="P:proteolysis"/>
    <property type="evidence" value="ECO:0007669"/>
    <property type="project" value="InterPro"/>
</dbReference>
<name>A0A9P6CGJ9_9AGAR</name>
<feature type="domain" description="Peptidase A1" evidence="4">
    <location>
        <begin position="90"/>
        <end position="467"/>
    </location>
</feature>
<proteinExistence type="inferred from homology"/>
<dbReference type="AlphaFoldDB" id="A0A9P6CGJ9"/>
<evidence type="ECO:0000256" key="2">
    <source>
        <dbReference type="PIRSR" id="PIRSR601461-1"/>
    </source>
</evidence>
<comment type="caution">
    <text evidence="5">The sequence shown here is derived from an EMBL/GenBank/DDBJ whole genome shotgun (WGS) entry which is preliminary data.</text>
</comment>
<evidence type="ECO:0000256" key="3">
    <source>
        <dbReference type="SAM" id="MobiDB-lite"/>
    </source>
</evidence>
<dbReference type="EMBL" id="MU150248">
    <property type="protein sequence ID" value="KAF9465351.1"/>
    <property type="molecule type" value="Genomic_DNA"/>
</dbReference>
<comment type="similarity">
    <text evidence="1">Belongs to the peptidase A1 family.</text>
</comment>
<reference evidence="5" key="1">
    <citation type="submission" date="2020-11" db="EMBL/GenBank/DDBJ databases">
        <authorList>
            <consortium name="DOE Joint Genome Institute"/>
            <person name="Ahrendt S."/>
            <person name="Riley R."/>
            <person name="Andreopoulos W."/>
            <person name="Labutti K."/>
            <person name="Pangilinan J."/>
            <person name="Ruiz-Duenas F.J."/>
            <person name="Barrasa J.M."/>
            <person name="Sanchez-Garcia M."/>
            <person name="Camarero S."/>
            <person name="Miyauchi S."/>
            <person name="Serrano A."/>
            <person name="Linde D."/>
            <person name="Babiker R."/>
            <person name="Drula E."/>
            <person name="Ayuso-Fernandez I."/>
            <person name="Pacheco R."/>
            <person name="Padilla G."/>
            <person name="Ferreira P."/>
            <person name="Barriuso J."/>
            <person name="Kellner H."/>
            <person name="Castanera R."/>
            <person name="Alfaro M."/>
            <person name="Ramirez L."/>
            <person name="Pisabarro A.G."/>
            <person name="Kuo A."/>
            <person name="Tritt A."/>
            <person name="Lipzen A."/>
            <person name="He G."/>
            <person name="Yan M."/>
            <person name="Ng V."/>
            <person name="Cullen D."/>
            <person name="Martin F."/>
            <person name="Rosso M.-N."/>
            <person name="Henrissat B."/>
            <person name="Hibbett D."/>
            <person name="Martinez A.T."/>
            <person name="Grigoriev I.V."/>
        </authorList>
    </citation>
    <scope>NUCLEOTIDE SEQUENCE</scope>
    <source>
        <strain evidence="5">CBS 247.69</strain>
    </source>
</reference>
<dbReference type="GO" id="GO:0004190">
    <property type="term" value="F:aspartic-type endopeptidase activity"/>
    <property type="evidence" value="ECO:0007669"/>
    <property type="project" value="InterPro"/>
</dbReference>
<evidence type="ECO:0000313" key="5">
    <source>
        <dbReference type="EMBL" id="KAF9465351.1"/>
    </source>
</evidence>
<dbReference type="InterPro" id="IPR033121">
    <property type="entry name" value="PEPTIDASE_A1"/>
</dbReference>
<dbReference type="PANTHER" id="PTHR47966">
    <property type="entry name" value="BETA-SITE APP-CLEAVING ENZYME, ISOFORM A-RELATED"/>
    <property type="match status" value="1"/>
</dbReference>
<dbReference type="InterPro" id="IPR021109">
    <property type="entry name" value="Peptidase_aspartic_dom_sf"/>
</dbReference>
<evidence type="ECO:0000313" key="6">
    <source>
        <dbReference type="Proteomes" id="UP000807353"/>
    </source>
</evidence>
<feature type="active site" evidence="2">
    <location>
        <position position="345"/>
    </location>
</feature>
<dbReference type="CDD" id="cd05471">
    <property type="entry name" value="pepsin_like"/>
    <property type="match status" value="1"/>
</dbReference>
<dbReference type="InterPro" id="IPR034164">
    <property type="entry name" value="Pepsin-like_dom"/>
</dbReference>
<gene>
    <name evidence="5" type="ORF">BDZ94DRAFT_1296592</name>
</gene>